<dbReference type="InterPro" id="IPR016185">
    <property type="entry name" value="PreATP-grasp_dom_sf"/>
</dbReference>
<dbReference type="SUPFAM" id="SSF52021">
    <property type="entry name" value="Carbamoyl phosphate synthetase, small subunit N-terminal domain"/>
    <property type="match status" value="1"/>
</dbReference>
<evidence type="ECO:0000256" key="12">
    <source>
        <dbReference type="ARBA" id="ARBA00022741"/>
    </source>
</evidence>
<dbReference type="Gene3D" id="3.40.50.1380">
    <property type="entry name" value="Methylglyoxal synthase-like domain"/>
    <property type="match status" value="1"/>
</dbReference>
<sequence length="2295" mass="253855">MSVKINEKVKNVAGIVSGRTSPNSFTGRVYEPCVAPVQSIGFSSGPRQAKEISNHSPKILTLVLEDGSMYCGYSFGAESKSISGEVVFQTGMTGYPEALTDPSNKGFILVLTFPLIGNYGVPDFTEYDAVLKDKLRYFESENIFIAGLVIGNYSSEYSHYLAKSSLSDWIIKHDIPAMYGVDTRAITKKWNDINISNLAAQVSCTSTHLYKPISGTELKHPSGRTLRIVAVDYGMKNKQLRCLVDLGLEVLVVPWNHNFLEEPIIDGLFLSNGPGNPEAIPSEFTIKRIKQAIDAQKYPIFGICLGHQLLSIASGATVKKMKYGNRGANIPCTDLRTGRCYITSQNHGYAVDADSFPPHLTELFVNANDGTNEGVMYTDLPYFSCQFHPESTPGPQDTEFLFENFVDLIKECSTKSSIKGISLNTIAAAKSSTINPLLLADNKIESGGRIVNGKKIRKVLVLGSGGLSIGQAGEFDYSGSQAIKALKEEGIYTILINPNIATIQTSKELSDKCYFLPVTPYFVRKVIKYERPDGIYCTFGGQTALSIGIELSNEFEKLGVQVLGTSIDTIIKTEDRELFTNALDEINEKCAESKTATTVEDAIEAGKAIGYPVIVRAAYALGGLGSGFAANEQELKKLSIKAFASSPQILVERSMKGWKEIEFEVVRDSFDNCIVVCNMENFDPLGIHTGDSIVVAPSVTLSDSDIQMLRSTAIKVVRHLGVVGECNIQYALNPDSDEYCIIEVNARLSRSSALASKATGYPLAFVAAKLGLGISLNTIKNSVTKVTTACFEPSLDYIVVKIPRWDLNKFQRVKKELSSAMKSVGEVMAIGRTFEESLMEAIRSVDSTFVGFGKNNFISDDPSEIERELTNPTDKRVFAIANAFHIGYTVEKIWELTKIDRWFLCRLRSIIETEKLLMATSASADIPAELLKRSKRIGFSDLGIANLTNRNEVQIRNERFAISLHPFVKQIDTVAAEFPASTNYLYLTYNASTHDVEFNDNGVIVLGSGVYRIGSSVEFDWCAVRAVGTLRENGYKTIMINYNPETVSTDFDEVDRLYFSNLSLERVMDIYELERSSGVIISMGGQAPNNIALALHRLKVNVYGTTPDFIDNAENRYKFSRMLDQLGVDQPAWRELTQLEDAHQFCAEVGFPVLVRPSYVLSGAAMNVVFSPDDLRSYLDQATKVSREYPVVISKFIEDAKEIDVDAVACDGKMLVHFISEHVENAGVHSGDATLVLPPQDLDPITVEKIGKATAAIGKALRVTGPYNIQFIAKDNMIKVIECNVRAARSFPFVSKVTGVDLVEIAVKAMLNLPIPPIEIPNSLGHVAVKIPQFSFGRLLGADPILGVEMASTGEVAAFGKDKYSAYIKALLATGFKLPEKNILISIGSYKEKLEMLPSVQKLVSLGYEIFSTPGTADFFTEYKIPVKFLDSRTSREEDNLHEYLSGNKIDLYINLPSKNSFRRPANFVSEGYKSRRKAIDKGIPLITNVKCAKIFIEALSRYNTDTWKIQKVDYFSSYSTVNLPGLVDIASYLNADKEQDLNNIKQISSYALQGGFTNLVFLSKNNDLLNQVHSPTLPTNYLLTISGTAGDQNLIEKANKASILFIDQNPERNTEIMNFTAISDLFRQWKKSFPVITNAYGTNLASILLLASLYDHHIHVTNVRTIEDLQLIKLSKDKGLNLTCDVSVFSVFPLPKSNLASCTNQAELNKMLIFENLDSVDCFSVGHFDQKLQGLFKKQDCTELAYSLALPLLLDAVSSGKLTMDNLVSKLSTNPSKILGIPVEKDSIIEIYEKRPSNLSLYLSSADPTVTEYISKCFGSVFSSTIHRIMKNGRTFYLDGKVVERDAQYCGSNLFNYANSSFTAKASSINASVPTLDLPTSPVPNNRSRAIDTETSPSMKAFTSKKVSEAERLSYLSPVRTTGHSVQATDSGKKEKPTSDELAEFKAAFTDSVGFSVTPPEYLATNFLSSILARFGGHNPFYNQSVVSVRQLTRNHLYLLFAVASELRSVVQKNGMIPLLRGKVMASIFYEPSSRTSSSFQTAMMRLGGQVFSVDVDRSSVTKGETLSDTIKVFSSYADCIVLRHPERGSARAIANMSDIPVFNAGDGTGEHPTQAMLDAFTIREELGTLNGLVITMVGDLKNGRTVHSLARVLGLYNNITINYVAPTEEMQIPQNIINELNAVSPLLNIKQFKYYELDNQILANTDVLYITRVQKERFSSEEEYNEIMNKSFIITNKTLRNCKRNMIVMHPLPRVNEISTEVDTDPRAAYFRQMRYGMFVRMAILSLVLIREN</sequence>
<evidence type="ECO:0000256" key="2">
    <source>
        <dbReference type="ARBA" id="ARBA00004812"/>
    </source>
</evidence>
<protein>
    <recommendedName>
        <fullName evidence="24">Ammonium-dependent carbamoyl phosphate synthetase</fullName>
        <ecNumber evidence="7">2.1.3.2</ecNumber>
        <ecNumber evidence="6">3.5.1.2</ecNumber>
        <ecNumber evidence="22">6.3.4.16</ecNumber>
        <ecNumber evidence="5">6.3.5.5</ecNumber>
    </recommendedName>
    <alternativeName>
        <fullName evidence="23">Arginine-specific carbamoyl phosphate synthetase, ammonia chain</fullName>
    </alternativeName>
    <alternativeName>
        <fullName evidence="25">Glutamine-dependent carbamoyl phosphate synthetase</fullName>
    </alternativeName>
</protein>
<dbReference type="InterPro" id="IPR005480">
    <property type="entry name" value="CPSase_lsu_oligo"/>
</dbReference>
<comment type="similarity">
    <text evidence="20">In the 2nd section; belongs to the CarB family.</text>
</comment>
<dbReference type="InterPro" id="IPR011761">
    <property type="entry name" value="ATP-grasp"/>
</dbReference>
<keyword evidence="11" id="KW-0677">Repeat</keyword>
<dbReference type="Gene3D" id="3.40.50.20">
    <property type="match status" value="2"/>
</dbReference>
<dbReference type="EC" id="2.1.3.2" evidence="7"/>
<dbReference type="Pfam" id="PF25596">
    <property type="entry name" value="CPSase_L_D1"/>
    <property type="match status" value="2"/>
</dbReference>
<dbReference type="GO" id="GO:0044205">
    <property type="term" value="P:'de novo' UMP biosynthetic process"/>
    <property type="evidence" value="ECO:0007669"/>
    <property type="project" value="UniProtKB-UniPathway"/>
</dbReference>
<dbReference type="CDD" id="cd01744">
    <property type="entry name" value="GATase1_CPSase"/>
    <property type="match status" value="1"/>
</dbReference>
<dbReference type="EMBL" id="MBFS01003745">
    <property type="protein sequence ID" value="PVU85050.1"/>
    <property type="molecule type" value="Genomic_DNA"/>
</dbReference>
<name>A0A2T9XYB1_9FUNG</name>
<evidence type="ECO:0000256" key="14">
    <source>
        <dbReference type="ARBA" id="ARBA00022840"/>
    </source>
</evidence>
<dbReference type="NCBIfam" id="NF002032">
    <property type="entry name" value="PRK00856.1"/>
    <property type="match status" value="1"/>
</dbReference>
<dbReference type="InterPro" id="IPR005479">
    <property type="entry name" value="CPAse_ATP-bd"/>
</dbReference>
<dbReference type="GO" id="GO:0004088">
    <property type="term" value="F:carbamoyl-phosphate synthase (glutamine-hydrolyzing) activity"/>
    <property type="evidence" value="ECO:0007669"/>
    <property type="project" value="UniProtKB-EC"/>
</dbReference>
<evidence type="ECO:0000256" key="4">
    <source>
        <dbReference type="ARBA" id="ARBA00005077"/>
    </source>
</evidence>
<dbReference type="Pfam" id="PF02787">
    <property type="entry name" value="CPSase_L_D3"/>
    <property type="match status" value="1"/>
</dbReference>
<dbReference type="FunFam" id="3.30.470.20:FF:000001">
    <property type="entry name" value="Carbamoyl-phosphate synthase large chain"/>
    <property type="match status" value="1"/>
</dbReference>
<dbReference type="InterPro" id="IPR002474">
    <property type="entry name" value="CarbamoylP_synth_ssu_N"/>
</dbReference>
<keyword evidence="16" id="KW-0511">Multifunctional enzyme</keyword>
<comment type="pathway">
    <text evidence="4">Amino-acid biosynthesis; L-arginine biosynthesis; carbamoyl phosphate from bicarbonate: step 1/1.</text>
</comment>
<evidence type="ECO:0000256" key="21">
    <source>
        <dbReference type="ARBA" id="ARBA00044031"/>
    </source>
</evidence>
<dbReference type="Gene3D" id="3.40.50.880">
    <property type="match status" value="1"/>
</dbReference>
<dbReference type="GO" id="GO:0006526">
    <property type="term" value="P:L-arginine biosynthetic process"/>
    <property type="evidence" value="ECO:0007669"/>
    <property type="project" value="TreeGrafter"/>
</dbReference>
<comment type="similarity">
    <text evidence="18">In the C-terminal section; belongs to the aspartate/ornithine carbamoyltransferase superfamily. ATCase family.</text>
</comment>
<dbReference type="SUPFAM" id="SSF53671">
    <property type="entry name" value="Aspartate/ornithine carbamoyltransferase"/>
    <property type="match status" value="1"/>
</dbReference>
<dbReference type="PROSITE" id="PS51273">
    <property type="entry name" value="GATASE_TYPE_1"/>
    <property type="match status" value="1"/>
</dbReference>
<evidence type="ECO:0000256" key="25">
    <source>
        <dbReference type="ARBA" id="ARBA00044334"/>
    </source>
</evidence>
<dbReference type="Proteomes" id="UP000245609">
    <property type="component" value="Unassembled WGS sequence"/>
</dbReference>
<comment type="pathway">
    <text evidence="3">Pyrimidine metabolism; UMP biosynthesis via de novo pathway; (S)-dihydroorotate from bicarbonate: step 2/3.</text>
</comment>
<dbReference type="InterPro" id="IPR058047">
    <property type="entry name" value="CPSase_preATP-grasp"/>
</dbReference>
<comment type="caution">
    <text evidence="33">The sequence shown here is derived from an EMBL/GenBank/DDBJ whole genome shotgun (WGS) entry which is preliminary data.</text>
</comment>
<evidence type="ECO:0000256" key="24">
    <source>
        <dbReference type="ARBA" id="ARBA00044318"/>
    </source>
</evidence>
<dbReference type="Gene3D" id="1.10.1030.10">
    <property type="entry name" value="Carbamoyl-phosphate synthetase, large subunit oligomerisation domain"/>
    <property type="match status" value="1"/>
</dbReference>
<dbReference type="PRINTS" id="PR00098">
    <property type="entry name" value="CPSASE"/>
</dbReference>
<dbReference type="GO" id="GO:0006541">
    <property type="term" value="P:glutamine metabolic process"/>
    <property type="evidence" value="ECO:0007669"/>
    <property type="project" value="InterPro"/>
</dbReference>
<keyword evidence="8" id="KW-0436">Ligase</keyword>
<evidence type="ECO:0000256" key="20">
    <source>
        <dbReference type="ARBA" id="ARBA00043998"/>
    </source>
</evidence>
<evidence type="ECO:0000256" key="29">
    <source>
        <dbReference type="ARBA" id="ARBA00049534"/>
    </source>
</evidence>
<keyword evidence="10" id="KW-0479">Metal-binding</keyword>
<dbReference type="InterPro" id="IPR011607">
    <property type="entry name" value="MGS-like_dom"/>
</dbReference>
<evidence type="ECO:0000256" key="26">
    <source>
        <dbReference type="ARBA" id="ARBA00047359"/>
    </source>
</evidence>
<evidence type="ECO:0000256" key="5">
    <source>
        <dbReference type="ARBA" id="ARBA00012738"/>
    </source>
</evidence>
<dbReference type="HAMAP" id="MF_00001">
    <property type="entry name" value="Asp_carb_tr"/>
    <property type="match status" value="1"/>
</dbReference>
<dbReference type="GO" id="GO:0016597">
    <property type="term" value="F:amino acid binding"/>
    <property type="evidence" value="ECO:0007669"/>
    <property type="project" value="InterPro"/>
</dbReference>
<dbReference type="InterPro" id="IPR002082">
    <property type="entry name" value="Asp_carbamoyltransf"/>
</dbReference>
<evidence type="ECO:0000256" key="10">
    <source>
        <dbReference type="ARBA" id="ARBA00022723"/>
    </source>
</evidence>
<dbReference type="FunFam" id="3.40.50.1370:FF:000002">
    <property type="entry name" value="Aspartate carbamoyltransferase 2"/>
    <property type="match status" value="1"/>
</dbReference>
<dbReference type="SUPFAM" id="SSF48108">
    <property type="entry name" value="Carbamoyl phosphate synthetase, large subunit connection domain"/>
    <property type="match status" value="1"/>
</dbReference>
<reference evidence="33 34" key="1">
    <citation type="journal article" date="2018" name="MBio">
        <title>Comparative Genomics Reveals the Core Gene Toolbox for the Fungus-Insect Symbiosis.</title>
        <authorList>
            <person name="Wang Y."/>
            <person name="Stata M."/>
            <person name="Wang W."/>
            <person name="Stajich J.E."/>
            <person name="White M.M."/>
            <person name="Moncalvo J.M."/>
        </authorList>
    </citation>
    <scope>NUCLEOTIDE SEQUENCE [LARGE SCALE GENOMIC DNA]</scope>
    <source>
        <strain evidence="33 34">SC-DP-2</strain>
    </source>
</reference>
<evidence type="ECO:0000256" key="16">
    <source>
        <dbReference type="ARBA" id="ARBA00023268"/>
    </source>
</evidence>
<dbReference type="GO" id="GO:0004359">
    <property type="term" value="F:glutaminase activity"/>
    <property type="evidence" value="ECO:0007669"/>
    <property type="project" value="UniProtKB-EC"/>
</dbReference>
<gene>
    <name evidence="33" type="ORF">BB560_007174</name>
</gene>
<evidence type="ECO:0000259" key="31">
    <source>
        <dbReference type="PROSITE" id="PS50975"/>
    </source>
</evidence>
<dbReference type="PANTHER" id="PTHR11405">
    <property type="entry name" value="CARBAMOYLTRANSFERASE FAMILY MEMBER"/>
    <property type="match status" value="1"/>
</dbReference>
<dbReference type="PROSITE" id="PS50975">
    <property type="entry name" value="ATP_GRASP"/>
    <property type="match status" value="2"/>
</dbReference>
<evidence type="ECO:0000256" key="7">
    <source>
        <dbReference type="ARBA" id="ARBA00013008"/>
    </source>
</evidence>
<comment type="similarity">
    <text evidence="17">In the 3rd section; belongs to the metallo-dependent hydrolases superfamily. DHOase family. CAD subfamily.</text>
</comment>
<comment type="subunit">
    <text evidence="21">Heterodimer composed of 2 chains; the small (or glutamine) chain promotes the hydrolysis of glutamine to ammonia, which is used by the large (or ammonia) chain to synthesize carbamoyl phosphate.</text>
</comment>
<evidence type="ECO:0000256" key="18">
    <source>
        <dbReference type="ARBA" id="ARBA00043979"/>
    </source>
</evidence>
<evidence type="ECO:0000256" key="28">
    <source>
        <dbReference type="ARBA" id="ARBA00048859"/>
    </source>
</evidence>
<dbReference type="InterPro" id="IPR006275">
    <property type="entry name" value="CPSase_lsu"/>
</dbReference>
<comment type="cofactor">
    <cofactor evidence="1">
        <name>Zn(2+)</name>
        <dbReference type="ChEBI" id="CHEBI:29105"/>
    </cofactor>
</comment>
<comment type="catalytic activity">
    <reaction evidence="28">
        <text>carbamoyl phosphate + L-aspartate = N-carbamoyl-L-aspartate + phosphate + H(+)</text>
        <dbReference type="Rhea" id="RHEA:20013"/>
        <dbReference type="ChEBI" id="CHEBI:15378"/>
        <dbReference type="ChEBI" id="CHEBI:29991"/>
        <dbReference type="ChEBI" id="CHEBI:32814"/>
        <dbReference type="ChEBI" id="CHEBI:43474"/>
        <dbReference type="ChEBI" id="CHEBI:58228"/>
        <dbReference type="EC" id="2.1.3.2"/>
    </reaction>
</comment>
<comment type="similarity">
    <text evidence="19">In the N-terminal section; belongs to the CarA family.</text>
</comment>
<dbReference type="SUPFAM" id="SSF52335">
    <property type="entry name" value="Methylglyoxal synthase-like"/>
    <property type="match status" value="1"/>
</dbReference>
<keyword evidence="12 30" id="KW-0547">Nucleotide-binding</keyword>
<keyword evidence="34" id="KW-1185">Reference proteome</keyword>
<dbReference type="NCBIfam" id="NF009455">
    <property type="entry name" value="PRK12815.1"/>
    <property type="match status" value="1"/>
</dbReference>
<dbReference type="EC" id="3.5.1.2" evidence="6"/>
<evidence type="ECO:0000313" key="33">
    <source>
        <dbReference type="EMBL" id="PVU85050.1"/>
    </source>
</evidence>
<dbReference type="InterPro" id="IPR035686">
    <property type="entry name" value="CPSase_GATase1"/>
</dbReference>
<dbReference type="PROSITE" id="PS00867">
    <property type="entry name" value="CPSASE_2"/>
    <property type="match status" value="2"/>
</dbReference>
<dbReference type="Pfam" id="PF02142">
    <property type="entry name" value="MGS"/>
    <property type="match status" value="1"/>
</dbReference>
<evidence type="ECO:0000256" key="9">
    <source>
        <dbReference type="ARBA" id="ARBA00022679"/>
    </source>
</evidence>
<dbReference type="HAMAP" id="MF_01209">
    <property type="entry name" value="CPSase_S_chain"/>
    <property type="match status" value="1"/>
</dbReference>
<dbReference type="SMART" id="SM01097">
    <property type="entry name" value="CPSase_sm_chain"/>
    <property type="match status" value="1"/>
</dbReference>
<keyword evidence="14 30" id="KW-0067">ATP-binding</keyword>
<evidence type="ECO:0000256" key="11">
    <source>
        <dbReference type="ARBA" id="ARBA00022737"/>
    </source>
</evidence>
<evidence type="ECO:0000256" key="30">
    <source>
        <dbReference type="PROSITE-ProRule" id="PRU00409"/>
    </source>
</evidence>
<dbReference type="InterPro" id="IPR036897">
    <property type="entry name" value="CarbamoylP_synth_lsu_oligo_sf"/>
</dbReference>
<dbReference type="PRINTS" id="PR00101">
    <property type="entry name" value="ATCASE"/>
</dbReference>
<dbReference type="InterPro" id="IPR006274">
    <property type="entry name" value="CarbamoylP_synth_ssu"/>
</dbReference>
<keyword evidence="13" id="KW-0378">Hydrolase</keyword>
<feature type="domain" description="ATP-grasp" evidence="31">
    <location>
        <begin position="580"/>
        <end position="772"/>
    </location>
</feature>
<evidence type="ECO:0000256" key="1">
    <source>
        <dbReference type="ARBA" id="ARBA00001947"/>
    </source>
</evidence>
<feature type="domain" description="MGS-like" evidence="32">
    <location>
        <begin position="1376"/>
        <end position="1549"/>
    </location>
</feature>
<dbReference type="FunFam" id="3.40.50.20:FF:000002">
    <property type="entry name" value="Carbamoyl-phosphate synthase large chain"/>
    <property type="match status" value="1"/>
</dbReference>
<evidence type="ECO:0000256" key="27">
    <source>
        <dbReference type="ARBA" id="ARBA00048816"/>
    </source>
</evidence>
<dbReference type="SMART" id="SM01096">
    <property type="entry name" value="CPSase_L_D3"/>
    <property type="match status" value="1"/>
</dbReference>
<dbReference type="InterPro" id="IPR006132">
    <property type="entry name" value="Asp/Orn_carbamoyltranf_P-bd"/>
</dbReference>
<dbReference type="NCBIfam" id="TIGR01369">
    <property type="entry name" value="CPSaseII_lrg"/>
    <property type="match status" value="1"/>
</dbReference>
<dbReference type="InterPro" id="IPR029062">
    <property type="entry name" value="Class_I_gatase-like"/>
</dbReference>
<dbReference type="Pfam" id="PF00117">
    <property type="entry name" value="GATase"/>
    <property type="match status" value="1"/>
</dbReference>
<dbReference type="InterPro" id="IPR017926">
    <property type="entry name" value="GATASE"/>
</dbReference>
<dbReference type="NCBIfam" id="NF003671">
    <property type="entry name" value="PRK05294.1"/>
    <property type="match status" value="1"/>
</dbReference>
<dbReference type="SMART" id="SM00851">
    <property type="entry name" value="MGS"/>
    <property type="match status" value="1"/>
</dbReference>
<dbReference type="CDD" id="cd01423">
    <property type="entry name" value="MGS_CPS_I_III"/>
    <property type="match status" value="1"/>
</dbReference>
<accession>A0A2T9XYB1</accession>
<comment type="catalytic activity">
    <reaction evidence="29">
        <text>L-glutamine + H2O = L-glutamate + NH4(+)</text>
        <dbReference type="Rhea" id="RHEA:15889"/>
        <dbReference type="ChEBI" id="CHEBI:15377"/>
        <dbReference type="ChEBI" id="CHEBI:28938"/>
        <dbReference type="ChEBI" id="CHEBI:29985"/>
        <dbReference type="ChEBI" id="CHEBI:58359"/>
        <dbReference type="EC" id="3.5.1.2"/>
    </reaction>
</comment>
<dbReference type="Pfam" id="PF02729">
    <property type="entry name" value="OTCace_N"/>
    <property type="match status" value="1"/>
</dbReference>
<dbReference type="STRING" id="133381.A0A2T9XYB1"/>
<dbReference type="GO" id="GO:0004070">
    <property type="term" value="F:aspartate carbamoyltransferase activity"/>
    <property type="evidence" value="ECO:0007669"/>
    <property type="project" value="UniProtKB-EC"/>
</dbReference>
<comment type="pathway">
    <text evidence="2">Pyrimidine metabolism; UMP biosynthesis via de novo pathway; (S)-dihydroorotate from bicarbonate: step 1/3.</text>
</comment>
<evidence type="ECO:0000256" key="8">
    <source>
        <dbReference type="ARBA" id="ARBA00022598"/>
    </source>
</evidence>
<evidence type="ECO:0000256" key="15">
    <source>
        <dbReference type="ARBA" id="ARBA00022975"/>
    </source>
</evidence>
<dbReference type="FunFam" id="3.30.470.20:FF:000004">
    <property type="entry name" value="Carbamoyl-phosphate synthase (glutamine-hydrolyzing)"/>
    <property type="match status" value="1"/>
</dbReference>
<dbReference type="GO" id="GO:0005524">
    <property type="term" value="F:ATP binding"/>
    <property type="evidence" value="ECO:0007669"/>
    <property type="project" value="UniProtKB-UniRule"/>
</dbReference>
<dbReference type="PROSITE" id="PS00866">
    <property type="entry name" value="CPSASE_1"/>
    <property type="match status" value="2"/>
</dbReference>
<evidence type="ECO:0000256" key="17">
    <source>
        <dbReference type="ARBA" id="ARBA00043968"/>
    </source>
</evidence>
<dbReference type="GO" id="GO:0005951">
    <property type="term" value="C:carbamoyl-phosphate synthase complex"/>
    <property type="evidence" value="ECO:0007669"/>
    <property type="project" value="TreeGrafter"/>
</dbReference>
<dbReference type="SUPFAM" id="SSF52440">
    <property type="entry name" value="PreATP-grasp domain"/>
    <property type="match status" value="2"/>
</dbReference>
<dbReference type="FunFam" id="3.40.50.20:FF:000001">
    <property type="entry name" value="Carbamoyl-phosphate synthase large chain"/>
    <property type="match status" value="1"/>
</dbReference>
<proteinExistence type="inferred from homology"/>
<dbReference type="Gene3D" id="3.40.50.1370">
    <property type="entry name" value="Aspartate/ornithine carbamoyltransferase"/>
    <property type="match status" value="2"/>
</dbReference>
<dbReference type="SUPFAM" id="SSF52317">
    <property type="entry name" value="Class I glutamine amidotransferase-like"/>
    <property type="match status" value="1"/>
</dbReference>
<dbReference type="Gene3D" id="3.30.470.20">
    <property type="entry name" value="ATP-grasp fold, B domain"/>
    <property type="match status" value="2"/>
</dbReference>
<dbReference type="NCBIfam" id="TIGR00670">
    <property type="entry name" value="asp_carb_tr"/>
    <property type="match status" value="1"/>
</dbReference>
<feature type="domain" description="ATP-grasp" evidence="31">
    <location>
        <begin position="1120"/>
        <end position="1311"/>
    </location>
</feature>
<dbReference type="Pfam" id="PF02786">
    <property type="entry name" value="CPSase_L_D2"/>
    <property type="match status" value="2"/>
</dbReference>
<dbReference type="NCBIfam" id="NF009475">
    <property type="entry name" value="PRK12838.1"/>
    <property type="match status" value="1"/>
</dbReference>
<dbReference type="FunFam" id="3.40.50.1380:FF:000005">
    <property type="entry name" value="CAD protein-like isoform X1"/>
    <property type="match status" value="1"/>
</dbReference>
<comment type="catalytic activity">
    <reaction evidence="27">
        <text>hydrogencarbonate + L-glutamine + 2 ATP + H2O = carbamoyl phosphate + L-glutamate + 2 ADP + phosphate + 2 H(+)</text>
        <dbReference type="Rhea" id="RHEA:18633"/>
        <dbReference type="ChEBI" id="CHEBI:15377"/>
        <dbReference type="ChEBI" id="CHEBI:15378"/>
        <dbReference type="ChEBI" id="CHEBI:17544"/>
        <dbReference type="ChEBI" id="CHEBI:29985"/>
        <dbReference type="ChEBI" id="CHEBI:30616"/>
        <dbReference type="ChEBI" id="CHEBI:43474"/>
        <dbReference type="ChEBI" id="CHEBI:58228"/>
        <dbReference type="ChEBI" id="CHEBI:58359"/>
        <dbReference type="ChEBI" id="CHEBI:456216"/>
        <dbReference type="EC" id="6.3.5.5"/>
    </reaction>
</comment>
<comment type="catalytic activity">
    <reaction evidence="26">
        <text>hydrogencarbonate + NH4(+) + 2 ATP = carbamoyl phosphate + 2 ADP + phosphate + 2 H(+)</text>
        <dbReference type="Rhea" id="RHEA:18029"/>
        <dbReference type="ChEBI" id="CHEBI:15378"/>
        <dbReference type="ChEBI" id="CHEBI:17544"/>
        <dbReference type="ChEBI" id="CHEBI:28938"/>
        <dbReference type="ChEBI" id="CHEBI:30616"/>
        <dbReference type="ChEBI" id="CHEBI:43474"/>
        <dbReference type="ChEBI" id="CHEBI:58228"/>
        <dbReference type="ChEBI" id="CHEBI:456216"/>
        <dbReference type="EC" id="6.3.4.16"/>
    </reaction>
</comment>
<dbReference type="UniPathway" id="UPA00070">
    <property type="reaction ID" value="UER00115"/>
</dbReference>
<evidence type="ECO:0000256" key="3">
    <source>
        <dbReference type="ARBA" id="ARBA00004852"/>
    </source>
</evidence>
<dbReference type="Gene3D" id="3.20.20.140">
    <property type="entry name" value="Metal-dependent hydrolases"/>
    <property type="match status" value="1"/>
</dbReference>
<dbReference type="InterPro" id="IPR036480">
    <property type="entry name" value="CarbP_synth_ssu_N_sf"/>
</dbReference>
<dbReference type="GO" id="GO:0046872">
    <property type="term" value="F:metal ion binding"/>
    <property type="evidence" value="ECO:0007669"/>
    <property type="project" value="UniProtKB-KW"/>
</dbReference>
<dbReference type="PROSITE" id="PS51855">
    <property type="entry name" value="MGS"/>
    <property type="match status" value="1"/>
</dbReference>
<dbReference type="OrthoDB" id="1924069at2759"/>
<dbReference type="GO" id="GO:0006207">
    <property type="term" value="P:'de novo' pyrimidine nucleobase biosynthetic process"/>
    <property type="evidence" value="ECO:0007669"/>
    <property type="project" value="InterPro"/>
</dbReference>
<dbReference type="EC" id="6.3.5.5" evidence="5"/>
<dbReference type="InterPro" id="IPR013815">
    <property type="entry name" value="ATP_grasp_subdomain_1"/>
</dbReference>
<keyword evidence="15" id="KW-0665">Pyrimidine biosynthesis</keyword>
<evidence type="ECO:0000256" key="13">
    <source>
        <dbReference type="ARBA" id="ARBA00022801"/>
    </source>
</evidence>
<dbReference type="InterPro" id="IPR036914">
    <property type="entry name" value="MGS-like_dom_sf"/>
</dbReference>
<evidence type="ECO:0000256" key="6">
    <source>
        <dbReference type="ARBA" id="ARBA00012918"/>
    </source>
</evidence>
<dbReference type="PRINTS" id="PR00099">
    <property type="entry name" value="CPSGATASE"/>
</dbReference>
<evidence type="ECO:0000256" key="19">
    <source>
        <dbReference type="ARBA" id="ARBA00043984"/>
    </source>
</evidence>
<dbReference type="SUPFAM" id="SSF56059">
    <property type="entry name" value="Glutathione synthetase ATP-binding domain-like"/>
    <property type="match status" value="2"/>
</dbReference>
<evidence type="ECO:0000256" key="23">
    <source>
        <dbReference type="ARBA" id="ARBA00044249"/>
    </source>
</evidence>
<dbReference type="FunFam" id="1.10.1030.10:FF:000001">
    <property type="entry name" value="Carbamoyl-phosphate synthase large chain"/>
    <property type="match status" value="1"/>
</dbReference>
<dbReference type="InterPro" id="IPR006131">
    <property type="entry name" value="Asp_carbamoyltransf_Asp/Orn-bd"/>
</dbReference>
<dbReference type="FunFam" id="3.40.50.1370:FF:000005">
    <property type="entry name" value="CAD protein-like isoform X1"/>
    <property type="match status" value="1"/>
</dbReference>
<dbReference type="InterPro" id="IPR032466">
    <property type="entry name" value="Metal_Hydrolase"/>
</dbReference>
<dbReference type="Pfam" id="PF00988">
    <property type="entry name" value="CPSase_sm_chain"/>
    <property type="match status" value="1"/>
</dbReference>
<dbReference type="GO" id="GO:0004087">
    <property type="term" value="F:carbamoyl-phosphate synthase (ammonia) activity"/>
    <property type="evidence" value="ECO:0007669"/>
    <property type="project" value="UniProtKB-EC"/>
</dbReference>
<dbReference type="Gene3D" id="3.50.30.20">
    <property type="entry name" value="Carbamoyl-phosphate synthase small subunit, N-terminal domain"/>
    <property type="match status" value="1"/>
</dbReference>
<dbReference type="Gene3D" id="3.30.1490.20">
    <property type="entry name" value="ATP-grasp fold, A domain"/>
    <property type="match status" value="1"/>
</dbReference>
<evidence type="ECO:0000313" key="34">
    <source>
        <dbReference type="Proteomes" id="UP000245609"/>
    </source>
</evidence>
<dbReference type="InterPro" id="IPR006130">
    <property type="entry name" value="Asp/Orn_carbamoylTrfase"/>
</dbReference>
<evidence type="ECO:0000259" key="32">
    <source>
        <dbReference type="PROSITE" id="PS51855"/>
    </source>
</evidence>
<dbReference type="PRINTS" id="PR00100">
    <property type="entry name" value="AOTCASE"/>
</dbReference>
<organism evidence="33 34">
    <name type="scientific">Smittium megazygosporum</name>
    <dbReference type="NCBI Taxonomy" id="133381"/>
    <lineage>
        <taxon>Eukaryota</taxon>
        <taxon>Fungi</taxon>
        <taxon>Fungi incertae sedis</taxon>
        <taxon>Zoopagomycota</taxon>
        <taxon>Kickxellomycotina</taxon>
        <taxon>Harpellomycetes</taxon>
        <taxon>Harpellales</taxon>
        <taxon>Legeriomycetaceae</taxon>
        <taxon>Smittium</taxon>
    </lineage>
</organism>
<dbReference type="EC" id="6.3.4.16" evidence="22"/>
<keyword evidence="9" id="KW-0808">Transferase</keyword>
<dbReference type="PANTHER" id="PTHR11405:SF5">
    <property type="entry name" value="CAD PROTEIN"/>
    <property type="match status" value="1"/>
</dbReference>
<dbReference type="SUPFAM" id="SSF51556">
    <property type="entry name" value="Metallo-dependent hydrolases"/>
    <property type="match status" value="1"/>
</dbReference>
<evidence type="ECO:0000256" key="22">
    <source>
        <dbReference type="ARBA" id="ARBA00044063"/>
    </source>
</evidence>
<dbReference type="InterPro" id="IPR036901">
    <property type="entry name" value="Asp/Orn_carbamoylTrfase_sf"/>
</dbReference>
<dbReference type="FunFam" id="3.30.1490.20:FF:000001">
    <property type="entry name" value="Carbamoyl-phosphate synthase large chain"/>
    <property type="match status" value="1"/>
</dbReference>
<dbReference type="InterPro" id="IPR005483">
    <property type="entry name" value="CPSase_dom"/>
</dbReference>
<dbReference type="Pfam" id="PF00185">
    <property type="entry name" value="OTCace"/>
    <property type="match status" value="1"/>
</dbReference>